<dbReference type="SUPFAM" id="SSF48452">
    <property type="entry name" value="TPR-like"/>
    <property type="match status" value="2"/>
</dbReference>
<dbReference type="GO" id="GO:0045842">
    <property type="term" value="P:positive regulation of mitotic metaphase/anaphase transition"/>
    <property type="evidence" value="ECO:0007669"/>
    <property type="project" value="TreeGrafter"/>
</dbReference>
<dbReference type="PANTHER" id="PTHR12558">
    <property type="entry name" value="CELL DIVISION CYCLE 16,23,27"/>
    <property type="match status" value="1"/>
</dbReference>
<keyword evidence="4" id="KW-1185">Reference proteome</keyword>
<dbReference type="EMBL" id="VTPC01000447">
    <property type="protein sequence ID" value="KAF2905750.1"/>
    <property type="molecule type" value="Genomic_DNA"/>
</dbReference>
<evidence type="ECO:0008006" key="5">
    <source>
        <dbReference type="Google" id="ProtNLM"/>
    </source>
</evidence>
<evidence type="ECO:0000256" key="2">
    <source>
        <dbReference type="PROSITE-ProRule" id="PRU00339"/>
    </source>
</evidence>
<dbReference type="GO" id="GO:0051301">
    <property type="term" value="P:cell division"/>
    <property type="evidence" value="ECO:0007669"/>
    <property type="project" value="TreeGrafter"/>
</dbReference>
<sequence length="418" mass="47645">MNNIVKQMSILYEQELYSDIIRLGELTISICEQKQDVMMQFIKFELYVYYAEALYNMQQYLAAENAYSIALQIRKYIIKSKGTTKIPDGDKGLVSDIDIKYKVHLCCLKLKQHQKAIEVLHSISARARTPKINMALGNLYRDSGMERPAISCYKEVLRECPLALDAAENLLKLGVKGAEVSALMLGATAETSWISTWLRGLAEMYSREHQNAITTFKSLDVPGLLKDNTQVLVNMAHCYNFLCDDKKAMTILQRVARIDPSFITGRDFLATLLGNSSEKEHHRELEKLIPDFDMSLWSSEHWVVMGYHMFVNDKYDRAAYFGQQACQLNRRNIEALLLKAATFMQINKYQEASYHYREALQCCPYRFESNHGLVQSYVAMNRLREATTVANNACKQMNHAAAALTVGDNFCNLLVGNG</sequence>
<reference evidence="3" key="1">
    <citation type="submission" date="2019-08" db="EMBL/GenBank/DDBJ databases">
        <title>The genome of the North American firefly Photinus pyralis.</title>
        <authorList>
            <consortium name="Photinus pyralis genome working group"/>
            <person name="Fallon T.R."/>
            <person name="Sander Lower S.E."/>
            <person name="Weng J.-K."/>
        </authorList>
    </citation>
    <scope>NUCLEOTIDE SEQUENCE</scope>
    <source>
        <strain evidence="3">TRF0915ILg1</strain>
        <tissue evidence="3">Whole body</tissue>
    </source>
</reference>
<accession>A0A8K0DGA5</accession>
<gene>
    <name evidence="3" type="ORF">ILUMI_00427</name>
</gene>
<dbReference type="SMART" id="SM00028">
    <property type="entry name" value="TPR"/>
    <property type="match status" value="5"/>
</dbReference>
<evidence type="ECO:0000313" key="3">
    <source>
        <dbReference type="EMBL" id="KAF2905750.1"/>
    </source>
</evidence>
<keyword evidence="1 2" id="KW-0802">TPR repeat</keyword>
<dbReference type="OrthoDB" id="308440at2759"/>
<dbReference type="PANTHER" id="PTHR12558:SF36">
    <property type="entry name" value="ANAPHASE-PROMOTING COMPLEX SUBUNIT 7"/>
    <property type="match status" value="1"/>
</dbReference>
<dbReference type="PROSITE" id="PS50005">
    <property type="entry name" value="TPR"/>
    <property type="match status" value="1"/>
</dbReference>
<name>A0A8K0DGA5_IGNLU</name>
<dbReference type="Gene3D" id="1.25.40.10">
    <property type="entry name" value="Tetratricopeptide repeat domain"/>
    <property type="match status" value="3"/>
</dbReference>
<dbReference type="GO" id="GO:0005680">
    <property type="term" value="C:anaphase-promoting complex"/>
    <property type="evidence" value="ECO:0007669"/>
    <property type="project" value="TreeGrafter"/>
</dbReference>
<protein>
    <recommendedName>
        <fullName evidence="5">Anaphase-promoting complex subunit 7</fullName>
    </recommendedName>
</protein>
<evidence type="ECO:0000313" key="4">
    <source>
        <dbReference type="Proteomes" id="UP000801492"/>
    </source>
</evidence>
<evidence type="ECO:0000256" key="1">
    <source>
        <dbReference type="ARBA" id="ARBA00022803"/>
    </source>
</evidence>
<dbReference type="AlphaFoldDB" id="A0A8K0DGA5"/>
<proteinExistence type="predicted"/>
<comment type="caution">
    <text evidence="3">The sequence shown here is derived from an EMBL/GenBank/DDBJ whole genome shotgun (WGS) entry which is preliminary data.</text>
</comment>
<dbReference type="GO" id="GO:0016567">
    <property type="term" value="P:protein ubiquitination"/>
    <property type="evidence" value="ECO:0007669"/>
    <property type="project" value="TreeGrafter"/>
</dbReference>
<dbReference type="InterPro" id="IPR019734">
    <property type="entry name" value="TPR_rpt"/>
</dbReference>
<dbReference type="Proteomes" id="UP000801492">
    <property type="component" value="Unassembled WGS sequence"/>
</dbReference>
<dbReference type="InterPro" id="IPR011990">
    <property type="entry name" value="TPR-like_helical_dom_sf"/>
</dbReference>
<organism evidence="3 4">
    <name type="scientific">Ignelater luminosus</name>
    <name type="common">Cucubano</name>
    <name type="synonym">Pyrophorus luminosus</name>
    <dbReference type="NCBI Taxonomy" id="2038154"/>
    <lineage>
        <taxon>Eukaryota</taxon>
        <taxon>Metazoa</taxon>
        <taxon>Ecdysozoa</taxon>
        <taxon>Arthropoda</taxon>
        <taxon>Hexapoda</taxon>
        <taxon>Insecta</taxon>
        <taxon>Pterygota</taxon>
        <taxon>Neoptera</taxon>
        <taxon>Endopterygota</taxon>
        <taxon>Coleoptera</taxon>
        <taxon>Polyphaga</taxon>
        <taxon>Elateriformia</taxon>
        <taxon>Elateroidea</taxon>
        <taxon>Elateridae</taxon>
        <taxon>Agrypninae</taxon>
        <taxon>Pyrophorini</taxon>
        <taxon>Ignelater</taxon>
    </lineage>
</organism>
<feature type="repeat" description="TPR" evidence="2">
    <location>
        <begin position="333"/>
        <end position="366"/>
    </location>
</feature>